<evidence type="ECO:0000256" key="1">
    <source>
        <dbReference type="ARBA" id="ARBA00022737"/>
    </source>
</evidence>
<evidence type="ECO:0000313" key="3">
    <source>
        <dbReference type="EMBL" id="SPC73918.1"/>
    </source>
</evidence>
<keyword evidence="1" id="KW-0677">Repeat</keyword>
<gene>
    <name evidence="3" type="ORF">FSB_LOCUS1800</name>
</gene>
<dbReference type="Gene3D" id="1.25.40.20">
    <property type="entry name" value="Ankyrin repeat-containing domain"/>
    <property type="match status" value="1"/>
</dbReference>
<dbReference type="AlphaFoldDB" id="A0A2N9EGV7"/>
<dbReference type="PANTHER" id="PTHR24186">
    <property type="entry name" value="PROTEIN PHOSPHATASE 1 REGULATORY SUBUNIT"/>
    <property type="match status" value="1"/>
</dbReference>
<dbReference type="Pfam" id="PF12796">
    <property type="entry name" value="Ank_2"/>
    <property type="match status" value="1"/>
</dbReference>
<proteinExistence type="predicted"/>
<dbReference type="GO" id="GO:0005886">
    <property type="term" value="C:plasma membrane"/>
    <property type="evidence" value="ECO:0007669"/>
    <property type="project" value="TreeGrafter"/>
</dbReference>
<organism evidence="3">
    <name type="scientific">Fagus sylvatica</name>
    <name type="common">Beechnut</name>
    <dbReference type="NCBI Taxonomy" id="28930"/>
    <lineage>
        <taxon>Eukaryota</taxon>
        <taxon>Viridiplantae</taxon>
        <taxon>Streptophyta</taxon>
        <taxon>Embryophyta</taxon>
        <taxon>Tracheophyta</taxon>
        <taxon>Spermatophyta</taxon>
        <taxon>Magnoliopsida</taxon>
        <taxon>eudicotyledons</taxon>
        <taxon>Gunneridae</taxon>
        <taxon>Pentapetalae</taxon>
        <taxon>rosids</taxon>
        <taxon>fabids</taxon>
        <taxon>Fagales</taxon>
        <taxon>Fagaceae</taxon>
        <taxon>Fagus</taxon>
    </lineage>
</organism>
<name>A0A2N9EGV7_FAGSY</name>
<dbReference type="SMART" id="SM00248">
    <property type="entry name" value="ANK"/>
    <property type="match status" value="2"/>
</dbReference>
<dbReference type="InterPro" id="IPR036770">
    <property type="entry name" value="Ankyrin_rpt-contain_sf"/>
</dbReference>
<dbReference type="PANTHER" id="PTHR24186:SF36">
    <property type="entry name" value="SERINE_THREONINE-PROTEIN PHOSPHATASE 6 REGULATORY ANKYRIN REPEAT SUBUNIT A-LIKE"/>
    <property type="match status" value="1"/>
</dbReference>
<dbReference type="InterPro" id="IPR002110">
    <property type="entry name" value="Ankyrin_rpt"/>
</dbReference>
<reference evidence="3" key="1">
    <citation type="submission" date="2018-02" db="EMBL/GenBank/DDBJ databases">
        <authorList>
            <person name="Cohen D.B."/>
            <person name="Kent A.D."/>
        </authorList>
    </citation>
    <scope>NUCLEOTIDE SEQUENCE</scope>
</reference>
<keyword evidence="2" id="KW-0040">ANK repeat</keyword>
<evidence type="ECO:0000256" key="2">
    <source>
        <dbReference type="ARBA" id="ARBA00023043"/>
    </source>
</evidence>
<sequence length="117" mass="13178">MKDARSWTALHIAAHRGHDRIMQEILSSCPDCYELVDDRGWNALHFAVSSSRYAEAAVRVILNHSSLCNLLNEKDADGSTPLHYHSKSSQYVGSLMRHIESIRWPSTKKTLTLTASL</sequence>
<protein>
    <submittedName>
        <fullName evidence="3">Uncharacterized protein</fullName>
    </submittedName>
</protein>
<accession>A0A2N9EGV7</accession>
<dbReference type="SUPFAM" id="SSF48403">
    <property type="entry name" value="Ankyrin repeat"/>
    <property type="match status" value="1"/>
</dbReference>
<dbReference type="EMBL" id="OIVN01000081">
    <property type="protein sequence ID" value="SPC73918.1"/>
    <property type="molecule type" value="Genomic_DNA"/>
</dbReference>